<evidence type="ECO:0000256" key="1">
    <source>
        <dbReference type="SAM" id="MobiDB-lite"/>
    </source>
</evidence>
<feature type="region of interest" description="Disordered" evidence="1">
    <location>
        <begin position="1"/>
        <end position="42"/>
    </location>
</feature>
<reference evidence="2 3" key="1">
    <citation type="submission" date="2015-09" db="EMBL/GenBank/DDBJ databases">
        <authorList>
            <consortium name="Pathogen Informatics"/>
        </authorList>
    </citation>
    <scope>NUCLEOTIDE SEQUENCE [LARGE SCALE GENOMIC DNA]</scope>
    <source>
        <strain evidence="2 3">2789STDY5608854</strain>
    </source>
</reference>
<evidence type="ECO:0000313" key="3">
    <source>
        <dbReference type="Proteomes" id="UP000095746"/>
    </source>
</evidence>
<gene>
    <name evidence="2" type="ORF">ERS852411_03444</name>
</gene>
<sequence>MSRGRISFTKGNIARPLGRQATRPTLPLASSPARRPSFSRGLPKYRRISVTMGKAPVSIMAMVPSSSTARKVFSSSASMGSKPQPMPRMSVNRPV</sequence>
<feature type="compositionally biased region" description="Low complexity" evidence="1">
    <location>
        <begin position="26"/>
        <end position="36"/>
    </location>
</feature>
<protein>
    <submittedName>
        <fullName evidence="2">Uncharacterized protein</fullName>
    </submittedName>
</protein>
<accession>A0A174Q483</accession>
<evidence type="ECO:0000313" key="2">
    <source>
        <dbReference type="EMBL" id="CUP66666.1"/>
    </source>
</evidence>
<dbReference type="AlphaFoldDB" id="A0A174Q483"/>
<proteinExistence type="predicted"/>
<dbReference type="Proteomes" id="UP000095746">
    <property type="component" value="Unassembled WGS sequence"/>
</dbReference>
<feature type="region of interest" description="Disordered" evidence="1">
    <location>
        <begin position="73"/>
        <end position="95"/>
    </location>
</feature>
<organism evidence="2 3">
    <name type="scientific">Flavonifractor plautii</name>
    <name type="common">Fusobacterium plautii</name>
    <dbReference type="NCBI Taxonomy" id="292800"/>
    <lineage>
        <taxon>Bacteria</taxon>
        <taxon>Bacillati</taxon>
        <taxon>Bacillota</taxon>
        <taxon>Clostridia</taxon>
        <taxon>Eubacteriales</taxon>
        <taxon>Oscillospiraceae</taxon>
        <taxon>Flavonifractor</taxon>
    </lineage>
</organism>
<name>A0A174Q483_FLAPL</name>
<dbReference type="EMBL" id="CYZT01000444">
    <property type="protein sequence ID" value="CUP66666.1"/>
    <property type="molecule type" value="Genomic_DNA"/>
</dbReference>